<evidence type="ECO:0000313" key="14">
    <source>
        <dbReference type="EMBL" id="PVU92261.1"/>
    </source>
</evidence>
<dbReference type="PANTHER" id="PTHR22914">
    <property type="entry name" value="CHITIN SYNTHASE"/>
    <property type="match status" value="1"/>
</dbReference>
<dbReference type="InterPro" id="IPR014876">
    <property type="entry name" value="DEK_C"/>
</dbReference>
<feature type="compositionally biased region" description="Polar residues" evidence="10">
    <location>
        <begin position="939"/>
        <end position="952"/>
    </location>
</feature>
<dbReference type="Pfam" id="PF03142">
    <property type="entry name" value="Chitin_synth_2"/>
    <property type="match status" value="1"/>
</dbReference>
<feature type="transmembrane region" description="Helical" evidence="11">
    <location>
        <begin position="773"/>
        <end position="791"/>
    </location>
</feature>
<feature type="transmembrane region" description="Helical" evidence="11">
    <location>
        <begin position="828"/>
        <end position="849"/>
    </location>
</feature>
<evidence type="ECO:0000313" key="15">
    <source>
        <dbReference type="Proteomes" id="UP000245609"/>
    </source>
</evidence>
<evidence type="ECO:0000256" key="1">
    <source>
        <dbReference type="ARBA" id="ARBA00004651"/>
    </source>
</evidence>
<protein>
    <recommendedName>
        <fullName evidence="2">chitin synthase</fullName>
        <ecNumber evidence="2">2.4.1.16</ecNumber>
    </recommendedName>
</protein>
<dbReference type="Pfam" id="PF08766">
    <property type="entry name" value="DEK_C"/>
    <property type="match status" value="1"/>
</dbReference>
<gene>
    <name evidence="14" type="ORF">BB560_006072</name>
</gene>
<keyword evidence="6 11" id="KW-0812">Transmembrane</keyword>
<name>A0A2T9YIV0_9FUNG</name>
<evidence type="ECO:0000256" key="10">
    <source>
        <dbReference type="SAM" id="MobiDB-lite"/>
    </source>
</evidence>
<dbReference type="InterPro" id="IPR029044">
    <property type="entry name" value="Nucleotide-diphossugar_trans"/>
</dbReference>
<evidence type="ECO:0000259" key="12">
    <source>
        <dbReference type="PROSITE" id="PS50255"/>
    </source>
</evidence>
<evidence type="ECO:0000256" key="11">
    <source>
        <dbReference type="SAM" id="Phobius"/>
    </source>
</evidence>
<comment type="caution">
    <text evidence="14">The sequence shown here is derived from an EMBL/GenBank/DDBJ whole genome shotgun (WGS) entry which is preliminary data.</text>
</comment>
<dbReference type="PANTHER" id="PTHR22914:SF13">
    <property type="entry name" value="CHITIN SYNTHASE"/>
    <property type="match status" value="1"/>
</dbReference>
<feature type="transmembrane region" description="Helical" evidence="11">
    <location>
        <begin position="142"/>
        <end position="163"/>
    </location>
</feature>
<dbReference type="InterPro" id="IPR001199">
    <property type="entry name" value="Cyt_B5-like_heme/steroid-bd"/>
</dbReference>
<dbReference type="SUPFAM" id="SSF55856">
    <property type="entry name" value="Cytochrome b5-like heme/steroid binding domain"/>
    <property type="match status" value="1"/>
</dbReference>
<dbReference type="Gene3D" id="3.90.550.10">
    <property type="entry name" value="Spore Coat Polysaccharide Biosynthesis Protein SpsA, Chain A"/>
    <property type="match status" value="1"/>
</dbReference>
<keyword evidence="8 11" id="KW-0472">Membrane</keyword>
<keyword evidence="9" id="KW-0325">Glycoprotein</keyword>
<organism evidence="14 15">
    <name type="scientific">Smittium megazygosporum</name>
    <dbReference type="NCBI Taxonomy" id="133381"/>
    <lineage>
        <taxon>Eukaryota</taxon>
        <taxon>Fungi</taxon>
        <taxon>Fungi incertae sedis</taxon>
        <taxon>Zoopagomycota</taxon>
        <taxon>Kickxellomycotina</taxon>
        <taxon>Harpellomycetes</taxon>
        <taxon>Harpellales</taxon>
        <taxon>Legeriomycetaceae</taxon>
        <taxon>Smittium</taxon>
    </lineage>
</organism>
<feature type="transmembrane region" description="Helical" evidence="11">
    <location>
        <begin position="856"/>
        <end position="879"/>
    </location>
</feature>
<dbReference type="GO" id="GO:0004100">
    <property type="term" value="F:chitin synthase activity"/>
    <property type="evidence" value="ECO:0007669"/>
    <property type="project" value="UniProtKB-EC"/>
</dbReference>
<sequence>MKRNDRQNSFTNPAFVQQYPQNTAFVNDTDYNNIPNSRESSDLHFNQGVGFGSRSTQNIQPSSPLNRKYNTGTIKRKIVETDKHGFLSLEKPPSEKVSSSRKFWLFICYLLTFLIPDFVIGWTGKKLKQEKVAWREKVALCMFIFLSWVIVLFIIIGLGWILCPKRKVYTAQEVLYHDSPDDAYTSIRGTVYEITNFVNKKHGAPLNPTKEQMLMFAGLESNASFPIAVRTACPQLIDSSLDRNYETYLSSDPLMEVFQAPFQHKVGSVSGADELKDQDFFSKYVLPAMRPYKKGDLVWSTKTVNYNYKTANMNWRIINGEVFNLNDYFYTVQSRGSSNPELYNFLDSGITKLFDDGGAGNVDISKEYNLLNLSPTDRSNNYNCMKNLFYVGKVDFRESFKCHFTNYLLLAFAGVLVFVILIKFLAALQLGSKKLPPPQNKFVLAVVPCYTEGEASISRTINSLASLDYEDTKKLIFIVCDGNIVGTGNDTPTPRIVLDLLGVDPEYDPPIRDCLAIAEGPLQHNRCKVYSGLYDFEGHSVPFIVTVKVGNKFELKRPGNRGKRDSQLLVMRFLSKVHFNLPMSPLELDIYHHFQNILGVNPALYEFMFQIDADTEVHEDALRRLVSYCSADSSIAGICGETCLSNEQESWVTMIQVYEYFISHHMAKAFESIFGSVTCLPGCFCMYRIFDKKEQPILISPKIIVPYSERHVDTLHKKNLLSLGEDRYLTTLVLKHFSHCKLKFVRDAKCNTIAPNSFKVFISQRRRWINSTVHNLFELVSVSGLCGFCCFSMRFIVFLDLFGTITMPTVLIYFAYLIFIAVTNLADVGIISIIIIAAVYGLQAIIYIIRREWQQIGWMILYLLFFPLWSFVLPIYSFWHFDDFSWGNTRKVVGEKGKQIDELDDSKFDPESIPLMLWPDYENMLASQGLRNVIPENPNKPSSDAGSVSRPQSFFSTAPLQQRAQTSASHLALHTGYNSAVGGPASNMSTVNKSYGLYSSPMSPQPGQSIPLQQMQSFPQSPAPVLTAQTININPQVINGNQRAFAGTPPPFVGRSASPSAGFTLNQQQIPSSSLDYNTSRVSYMQQIPSVYNPSVTGRMTSMNYGAGTNMMDVPTDPSTLHQTFSPVPHPMSPTFSQAPGPQYPTEDQVYAAVQQIISTTDLNSISKKSIRDQLSVMFSVDMTPYKQLVNSIIDQILANSL</sequence>
<dbReference type="AlphaFoldDB" id="A0A2T9YIV0"/>
<feature type="transmembrane region" description="Helical" evidence="11">
    <location>
        <begin position="798"/>
        <end position="822"/>
    </location>
</feature>
<evidence type="ECO:0000256" key="5">
    <source>
        <dbReference type="ARBA" id="ARBA00022679"/>
    </source>
</evidence>
<dbReference type="InterPro" id="IPR036400">
    <property type="entry name" value="Cyt_B5-like_heme/steroid_sf"/>
</dbReference>
<dbReference type="STRING" id="133381.A0A2T9YIV0"/>
<keyword evidence="15" id="KW-1185">Reference proteome</keyword>
<dbReference type="OrthoDB" id="370884at2759"/>
<proteinExistence type="predicted"/>
<dbReference type="GO" id="GO:0006031">
    <property type="term" value="P:chitin biosynthetic process"/>
    <property type="evidence" value="ECO:0007669"/>
    <property type="project" value="TreeGrafter"/>
</dbReference>
<dbReference type="EC" id="2.4.1.16" evidence="2"/>
<evidence type="ECO:0000256" key="9">
    <source>
        <dbReference type="ARBA" id="ARBA00023180"/>
    </source>
</evidence>
<keyword evidence="5" id="KW-0808">Transferase</keyword>
<evidence type="ECO:0000256" key="3">
    <source>
        <dbReference type="ARBA" id="ARBA00022475"/>
    </source>
</evidence>
<accession>A0A2T9YIV0</accession>
<keyword evidence="3" id="KW-1003">Cell membrane</keyword>
<evidence type="ECO:0000256" key="6">
    <source>
        <dbReference type="ARBA" id="ARBA00022692"/>
    </source>
</evidence>
<dbReference type="Proteomes" id="UP000245609">
    <property type="component" value="Unassembled WGS sequence"/>
</dbReference>
<dbReference type="SUPFAM" id="SSF109715">
    <property type="entry name" value="DEK C-terminal domain"/>
    <property type="match status" value="1"/>
</dbReference>
<keyword evidence="4" id="KW-0328">Glycosyltransferase</keyword>
<reference evidence="14 15" key="1">
    <citation type="journal article" date="2018" name="MBio">
        <title>Comparative Genomics Reveals the Core Gene Toolbox for the Fungus-Insect Symbiosis.</title>
        <authorList>
            <person name="Wang Y."/>
            <person name="Stata M."/>
            <person name="Wang W."/>
            <person name="Stajich J.E."/>
            <person name="White M.M."/>
            <person name="Moncalvo J.M."/>
        </authorList>
    </citation>
    <scope>NUCLEOTIDE SEQUENCE [LARGE SCALE GENOMIC DNA]</scope>
    <source>
        <strain evidence="14 15">SC-DP-2</strain>
    </source>
</reference>
<dbReference type="GO" id="GO:0031505">
    <property type="term" value="P:fungal-type cell wall organization"/>
    <property type="evidence" value="ECO:0007669"/>
    <property type="project" value="TreeGrafter"/>
</dbReference>
<dbReference type="GO" id="GO:0005886">
    <property type="term" value="C:plasma membrane"/>
    <property type="evidence" value="ECO:0007669"/>
    <property type="project" value="UniProtKB-SubCell"/>
</dbReference>
<evidence type="ECO:0000256" key="2">
    <source>
        <dbReference type="ARBA" id="ARBA00012543"/>
    </source>
</evidence>
<feature type="transmembrane region" description="Helical" evidence="11">
    <location>
        <begin position="407"/>
        <end position="428"/>
    </location>
</feature>
<evidence type="ECO:0000256" key="4">
    <source>
        <dbReference type="ARBA" id="ARBA00022676"/>
    </source>
</evidence>
<dbReference type="GO" id="GO:0030428">
    <property type="term" value="C:cell septum"/>
    <property type="evidence" value="ECO:0007669"/>
    <property type="project" value="TreeGrafter"/>
</dbReference>
<dbReference type="EMBL" id="MBFS01002810">
    <property type="protein sequence ID" value="PVU92261.1"/>
    <property type="molecule type" value="Genomic_DNA"/>
</dbReference>
<evidence type="ECO:0000256" key="8">
    <source>
        <dbReference type="ARBA" id="ARBA00023136"/>
    </source>
</evidence>
<comment type="subcellular location">
    <subcellularLocation>
        <location evidence="1">Cell membrane</location>
        <topology evidence="1">Multi-pass membrane protein</topology>
    </subcellularLocation>
</comment>
<feature type="domain" description="Cytochrome b5 heme-binding" evidence="12">
    <location>
        <begin position="166"/>
        <end position="270"/>
    </location>
</feature>
<feature type="domain" description="DEK-C" evidence="13">
    <location>
        <begin position="1144"/>
        <end position="1199"/>
    </location>
</feature>
<feature type="transmembrane region" description="Helical" evidence="11">
    <location>
        <begin position="103"/>
        <end position="122"/>
    </location>
</feature>
<dbReference type="InterPro" id="IPR004835">
    <property type="entry name" value="Chitin_synth"/>
</dbReference>
<evidence type="ECO:0000259" key="13">
    <source>
        <dbReference type="PROSITE" id="PS51998"/>
    </source>
</evidence>
<dbReference type="PROSITE" id="PS51998">
    <property type="entry name" value="DEK_C"/>
    <property type="match status" value="1"/>
</dbReference>
<dbReference type="PROSITE" id="PS50255">
    <property type="entry name" value="CYTOCHROME_B5_2"/>
    <property type="match status" value="1"/>
</dbReference>
<feature type="region of interest" description="Disordered" evidence="10">
    <location>
        <begin position="932"/>
        <end position="952"/>
    </location>
</feature>
<dbReference type="Gene3D" id="1.10.10.60">
    <property type="entry name" value="Homeodomain-like"/>
    <property type="match status" value="1"/>
</dbReference>
<keyword evidence="7 11" id="KW-1133">Transmembrane helix</keyword>
<evidence type="ECO:0000256" key="7">
    <source>
        <dbReference type="ARBA" id="ARBA00022989"/>
    </source>
</evidence>
<dbReference type="SUPFAM" id="SSF53448">
    <property type="entry name" value="Nucleotide-diphospho-sugar transferases"/>
    <property type="match status" value="1"/>
</dbReference>
<dbReference type="Gene3D" id="3.10.120.10">
    <property type="entry name" value="Cytochrome b5-like heme/steroid binding domain"/>
    <property type="match status" value="1"/>
</dbReference>